<dbReference type="AlphaFoldDB" id="A0A2G9SDE8"/>
<sequence length="351" mass="36935">MRKQLQRVSLSLQHGKHGGISSSTEVRSCFSRPEWLHRQIEVITEEDSPVAGTSGAWRARRSRPPERFSPPSSPRALRQLGSPPMVDPPGASALPSTPTAGASTGRNPRRRRSSSGGGRGAVSPPVPLARRGRWEHMASSLNVAPSREMAQRGKGCHEGTGQTVRAIGVPLSNIQDGRSLRSGSGASRAPSLSPLAAGPSRRSAGSAGVRRSAGAGSRPVPVASAVTIPDTAGQPNATFSRSEGELSSSEDERPVRVAAVETGRAAVGPLPVQPDAGVGLVWIMGHSFVFWGAQRVDVRPNGRQLGVPREVGLVAVDRSSWHAVEQRDTGNPQIRPFGSRPGCVSTTCWGQ</sequence>
<dbReference type="Proteomes" id="UP000228934">
    <property type="component" value="Unassembled WGS sequence"/>
</dbReference>
<protein>
    <submittedName>
        <fullName evidence="2">Uncharacterized protein</fullName>
    </submittedName>
</protein>
<feature type="region of interest" description="Disordered" evidence="1">
    <location>
        <begin position="1"/>
        <end position="28"/>
    </location>
</feature>
<feature type="compositionally biased region" description="Polar residues" evidence="1">
    <location>
        <begin position="233"/>
        <end position="247"/>
    </location>
</feature>
<keyword evidence="3" id="KW-1185">Reference proteome</keyword>
<feature type="compositionally biased region" description="Polar residues" evidence="1">
    <location>
        <begin position="1"/>
        <end position="12"/>
    </location>
</feature>
<accession>A0A2G9SDE8</accession>
<dbReference type="EMBL" id="KV924571">
    <property type="protein sequence ID" value="PIO38147.1"/>
    <property type="molecule type" value="Genomic_DNA"/>
</dbReference>
<proteinExistence type="predicted"/>
<feature type="region of interest" description="Disordered" evidence="1">
    <location>
        <begin position="167"/>
        <end position="253"/>
    </location>
</feature>
<evidence type="ECO:0000256" key="1">
    <source>
        <dbReference type="SAM" id="MobiDB-lite"/>
    </source>
</evidence>
<evidence type="ECO:0000313" key="3">
    <source>
        <dbReference type="Proteomes" id="UP000228934"/>
    </source>
</evidence>
<organism evidence="2 3">
    <name type="scientific">Aquarana catesbeiana</name>
    <name type="common">American bullfrog</name>
    <name type="synonym">Rana catesbeiana</name>
    <dbReference type="NCBI Taxonomy" id="8400"/>
    <lineage>
        <taxon>Eukaryota</taxon>
        <taxon>Metazoa</taxon>
        <taxon>Chordata</taxon>
        <taxon>Craniata</taxon>
        <taxon>Vertebrata</taxon>
        <taxon>Euteleostomi</taxon>
        <taxon>Amphibia</taxon>
        <taxon>Batrachia</taxon>
        <taxon>Anura</taxon>
        <taxon>Neobatrachia</taxon>
        <taxon>Ranoidea</taxon>
        <taxon>Ranidae</taxon>
        <taxon>Aquarana</taxon>
    </lineage>
</organism>
<name>A0A2G9SDE8_AQUCT</name>
<reference evidence="3" key="1">
    <citation type="journal article" date="2017" name="Nat. Commun.">
        <title>The North American bullfrog draft genome provides insight into hormonal regulation of long noncoding RNA.</title>
        <authorList>
            <person name="Hammond S.A."/>
            <person name="Warren R.L."/>
            <person name="Vandervalk B.P."/>
            <person name="Kucuk E."/>
            <person name="Khan H."/>
            <person name="Gibb E.A."/>
            <person name="Pandoh P."/>
            <person name="Kirk H."/>
            <person name="Zhao Y."/>
            <person name="Jones M."/>
            <person name="Mungall A.J."/>
            <person name="Coope R."/>
            <person name="Pleasance S."/>
            <person name="Moore R.A."/>
            <person name="Holt R.A."/>
            <person name="Round J.M."/>
            <person name="Ohora S."/>
            <person name="Walle B.V."/>
            <person name="Veldhoen N."/>
            <person name="Helbing C.C."/>
            <person name="Birol I."/>
        </authorList>
    </citation>
    <scope>NUCLEOTIDE SEQUENCE [LARGE SCALE GENOMIC DNA]</scope>
</reference>
<evidence type="ECO:0000313" key="2">
    <source>
        <dbReference type="EMBL" id="PIO38147.1"/>
    </source>
</evidence>
<feature type="region of interest" description="Disordered" evidence="1">
    <location>
        <begin position="46"/>
        <end position="133"/>
    </location>
</feature>
<feature type="compositionally biased region" description="Low complexity" evidence="1">
    <location>
        <begin position="180"/>
        <end position="218"/>
    </location>
</feature>
<gene>
    <name evidence="2" type="ORF">AB205_0202550</name>
</gene>